<evidence type="ECO:0000313" key="8">
    <source>
        <dbReference type="EMBL" id="QSZ35467.1"/>
    </source>
</evidence>
<dbReference type="InterPro" id="IPR002401">
    <property type="entry name" value="Cyt_P450_E_grp-I"/>
</dbReference>
<dbReference type="GO" id="GO:0020037">
    <property type="term" value="F:heme binding"/>
    <property type="evidence" value="ECO:0007669"/>
    <property type="project" value="InterPro"/>
</dbReference>
<dbReference type="PANTHER" id="PTHR46300">
    <property type="entry name" value="P450, PUTATIVE (EUROFUNG)-RELATED-RELATED"/>
    <property type="match status" value="1"/>
</dbReference>
<comment type="similarity">
    <text evidence="1 7">Belongs to the cytochrome P450 family.</text>
</comment>
<dbReference type="PROSITE" id="PS00086">
    <property type="entry name" value="CYTOCHROME_P450"/>
    <property type="match status" value="1"/>
</dbReference>
<evidence type="ECO:0000256" key="2">
    <source>
        <dbReference type="ARBA" id="ARBA00022723"/>
    </source>
</evidence>
<dbReference type="AlphaFoldDB" id="A0A8A3PJC6"/>
<dbReference type="EMBL" id="CP063409">
    <property type="protein sequence ID" value="QSZ35467.1"/>
    <property type="molecule type" value="Genomic_DNA"/>
</dbReference>
<dbReference type="GO" id="GO:0005506">
    <property type="term" value="F:iron ion binding"/>
    <property type="evidence" value="ECO:0007669"/>
    <property type="project" value="InterPro"/>
</dbReference>
<gene>
    <name evidence="8" type="ORF">DSL72_008337</name>
</gene>
<evidence type="ECO:0008006" key="10">
    <source>
        <dbReference type="Google" id="ProtNLM"/>
    </source>
</evidence>
<dbReference type="Proteomes" id="UP000672032">
    <property type="component" value="Chromosome 5"/>
</dbReference>
<dbReference type="SUPFAM" id="SSF48264">
    <property type="entry name" value="Cytochrome P450"/>
    <property type="match status" value="1"/>
</dbReference>
<accession>A0A8A3PJC6</accession>
<dbReference type="GO" id="GO:0004497">
    <property type="term" value="F:monooxygenase activity"/>
    <property type="evidence" value="ECO:0007669"/>
    <property type="project" value="UniProtKB-KW"/>
</dbReference>
<dbReference type="InterPro" id="IPR036396">
    <property type="entry name" value="Cyt_P450_sf"/>
</dbReference>
<feature type="binding site" description="axial binding residue" evidence="6">
    <location>
        <position position="445"/>
    </location>
    <ligand>
        <name>heme</name>
        <dbReference type="ChEBI" id="CHEBI:30413"/>
    </ligand>
    <ligandPart>
        <name>Fe</name>
        <dbReference type="ChEBI" id="CHEBI:18248"/>
    </ligandPart>
</feature>
<proteinExistence type="inferred from homology"/>
<evidence type="ECO:0000256" key="6">
    <source>
        <dbReference type="PIRSR" id="PIRSR602401-1"/>
    </source>
</evidence>
<dbReference type="OrthoDB" id="1103324at2759"/>
<name>A0A8A3PJC6_9HELO</name>
<dbReference type="GO" id="GO:0016705">
    <property type="term" value="F:oxidoreductase activity, acting on paired donors, with incorporation or reduction of molecular oxygen"/>
    <property type="evidence" value="ECO:0007669"/>
    <property type="project" value="InterPro"/>
</dbReference>
<sequence length="549" mass="63230">MAYSSLSLVVSAVIVICYLAYGRLFKKANKIPDGAKPLPGPKGYPIIGSVPDLDPKNPWMKMFHWSKEYGTIFQVDLNGENTVWITSHAICEDLFVKRGAIYSDRPFLAAIGEDCRYTNRYIPLVTYGDDMKRIKNWMKTTMSSMPPDRLKSLSQKGAATLVTRLIAEPHLFKQFCEECTGQISSQMAWNDPRLSTAKETIMRANQLLRRISPDGDIQNKLPFLRKFPNWVPDFLQPWKVQERVRFLRERNFWFGQKEAARKTLQSEKAPSSWISKHLSMPTTPELDEDNTYSVGMLALIGSVLASAPIQSFFQAMIVSREWQTKGQEEVDRVCGDRPPCYEDIQDMPVVRAIIREIFRWRSPAPLGVPHVLKQDDIYDGYFIPKDTACFAFEWGLCRDETLYPDSENFRPDRWLSPEFPTYREPLTHFPSIKGQHGFGWGRRACIGQDYVEMMLFTVIATMLWSVDIRKKKDENGNEIDVPWYDYTAYVIVRPEWFAFDVVERQGAGVDAPSRTAWLKERADMDMVSGEDGYVNGKAVGYEKREIMLE</sequence>
<evidence type="ECO:0000256" key="1">
    <source>
        <dbReference type="ARBA" id="ARBA00010617"/>
    </source>
</evidence>
<keyword evidence="6 7" id="KW-0349">Heme</keyword>
<organism evidence="8 9">
    <name type="scientific">Monilinia vaccinii-corymbosi</name>
    <dbReference type="NCBI Taxonomy" id="61207"/>
    <lineage>
        <taxon>Eukaryota</taxon>
        <taxon>Fungi</taxon>
        <taxon>Dikarya</taxon>
        <taxon>Ascomycota</taxon>
        <taxon>Pezizomycotina</taxon>
        <taxon>Leotiomycetes</taxon>
        <taxon>Helotiales</taxon>
        <taxon>Sclerotiniaceae</taxon>
        <taxon>Monilinia</taxon>
    </lineage>
</organism>
<keyword evidence="7" id="KW-0503">Monooxygenase</keyword>
<dbReference type="InterPro" id="IPR050364">
    <property type="entry name" value="Cytochrome_P450_fung"/>
</dbReference>
<protein>
    <recommendedName>
        <fullName evidence="10">Cytochrome P450</fullName>
    </recommendedName>
</protein>
<dbReference type="PANTHER" id="PTHR46300:SF8">
    <property type="entry name" value="CYTOCHROME P450 2E1"/>
    <property type="match status" value="1"/>
</dbReference>
<evidence type="ECO:0000256" key="7">
    <source>
        <dbReference type="RuleBase" id="RU000461"/>
    </source>
</evidence>
<dbReference type="InterPro" id="IPR001128">
    <property type="entry name" value="Cyt_P450"/>
</dbReference>
<evidence type="ECO:0000313" key="9">
    <source>
        <dbReference type="Proteomes" id="UP000672032"/>
    </source>
</evidence>
<evidence type="ECO:0000256" key="5">
    <source>
        <dbReference type="ARBA" id="ARBA00023026"/>
    </source>
</evidence>
<comment type="cofactor">
    <cofactor evidence="6">
        <name>heme</name>
        <dbReference type="ChEBI" id="CHEBI:30413"/>
    </cofactor>
</comment>
<dbReference type="InterPro" id="IPR017972">
    <property type="entry name" value="Cyt_P450_CS"/>
</dbReference>
<dbReference type="Pfam" id="PF00067">
    <property type="entry name" value="p450"/>
    <property type="match status" value="1"/>
</dbReference>
<keyword evidence="9" id="KW-1185">Reference proteome</keyword>
<keyword evidence="3 7" id="KW-0560">Oxidoreductase</keyword>
<reference evidence="8" key="1">
    <citation type="submission" date="2020-10" db="EMBL/GenBank/DDBJ databases">
        <title>Genome Sequence of Monilinia vaccinii-corymbosi Sheds Light on Mummy Berry Disease Infection of Blueberry and Mating Type.</title>
        <authorList>
            <person name="Yow A.G."/>
            <person name="Zhang Y."/>
            <person name="Bansal K."/>
            <person name="Eacker S.M."/>
            <person name="Sullivan S."/>
            <person name="Liachko I."/>
            <person name="Cubeta M.A."/>
            <person name="Rollins J.A."/>
            <person name="Ashrafi H."/>
        </authorList>
    </citation>
    <scope>NUCLEOTIDE SEQUENCE</scope>
    <source>
        <strain evidence="8">RL-1</strain>
    </source>
</reference>
<evidence type="ECO:0000256" key="3">
    <source>
        <dbReference type="ARBA" id="ARBA00023002"/>
    </source>
</evidence>
<keyword evidence="2 6" id="KW-0479">Metal-binding</keyword>
<keyword evidence="5" id="KW-0843">Virulence</keyword>
<evidence type="ECO:0000256" key="4">
    <source>
        <dbReference type="ARBA" id="ARBA00023004"/>
    </source>
</evidence>
<dbReference type="Gene3D" id="1.10.630.10">
    <property type="entry name" value="Cytochrome P450"/>
    <property type="match status" value="1"/>
</dbReference>
<keyword evidence="4 6" id="KW-0408">Iron</keyword>
<dbReference type="PRINTS" id="PR00463">
    <property type="entry name" value="EP450I"/>
</dbReference>